<evidence type="ECO:0000313" key="2">
    <source>
        <dbReference type="Proteomes" id="UP001501570"/>
    </source>
</evidence>
<protein>
    <submittedName>
        <fullName evidence="1">Uncharacterized protein</fullName>
    </submittedName>
</protein>
<dbReference type="InterPro" id="IPR012340">
    <property type="entry name" value="NA-bd_OB-fold"/>
</dbReference>
<gene>
    <name evidence="1" type="ORF">GCM10023322_60350</name>
</gene>
<accession>A0ABP9SHQ3</accession>
<dbReference type="Proteomes" id="UP001501570">
    <property type="component" value="Unassembled WGS sequence"/>
</dbReference>
<keyword evidence="2" id="KW-1185">Reference proteome</keyword>
<organism evidence="1 2">
    <name type="scientific">Rugosimonospora acidiphila</name>
    <dbReference type="NCBI Taxonomy" id="556531"/>
    <lineage>
        <taxon>Bacteria</taxon>
        <taxon>Bacillati</taxon>
        <taxon>Actinomycetota</taxon>
        <taxon>Actinomycetes</taxon>
        <taxon>Micromonosporales</taxon>
        <taxon>Micromonosporaceae</taxon>
        <taxon>Rugosimonospora</taxon>
    </lineage>
</organism>
<sequence>MSGDASPVGLIGVLSVGTRGPAGPGEVIIKIRGGSECYLAWSPSPIPKGASVLVVESRGARALGVVQWSDTATPQSDVLE</sequence>
<evidence type="ECO:0000313" key="1">
    <source>
        <dbReference type="EMBL" id="GAA5194885.1"/>
    </source>
</evidence>
<comment type="caution">
    <text evidence="1">The sequence shown here is derived from an EMBL/GenBank/DDBJ whole genome shotgun (WGS) entry which is preliminary data.</text>
</comment>
<dbReference type="Gene3D" id="2.40.50.140">
    <property type="entry name" value="Nucleic acid-binding proteins"/>
    <property type="match status" value="1"/>
</dbReference>
<dbReference type="EMBL" id="BAABJQ010000022">
    <property type="protein sequence ID" value="GAA5194885.1"/>
    <property type="molecule type" value="Genomic_DNA"/>
</dbReference>
<proteinExistence type="predicted"/>
<name>A0ABP9SHQ3_9ACTN</name>
<reference evidence="2" key="1">
    <citation type="journal article" date="2019" name="Int. J. Syst. Evol. Microbiol.">
        <title>The Global Catalogue of Microorganisms (GCM) 10K type strain sequencing project: providing services to taxonomists for standard genome sequencing and annotation.</title>
        <authorList>
            <consortium name="The Broad Institute Genomics Platform"/>
            <consortium name="The Broad Institute Genome Sequencing Center for Infectious Disease"/>
            <person name="Wu L."/>
            <person name="Ma J."/>
        </authorList>
    </citation>
    <scope>NUCLEOTIDE SEQUENCE [LARGE SCALE GENOMIC DNA]</scope>
    <source>
        <strain evidence="2">JCM 18304</strain>
    </source>
</reference>